<sequence length="160" mass="18049">MLLEFNMSRPSPAPLSFPLPVVLDTNVVLDLLVFDDPVSRPLAEALAQGSLIAWADAETLLELERVLTLPIFKLDEVRQRDVYARYLSQVRQVPASIQEPLPELPRCRDRDDQKFLLLTARAGAAWLVSKDKRVLSLADRHGLPFTIVSPRQAVERLMPL</sequence>
<name>A0A085WWV2_9BACT</name>
<organism evidence="2 3">
    <name type="scientific">Hyalangium minutum</name>
    <dbReference type="NCBI Taxonomy" id="394096"/>
    <lineage>
        <taxon>Bacteria</taxon>
        <taxon>Pseudomonadati</taxon>
        <taxon>Myxococcota</taxon>
        <taxon>Myxococcia</taxon>
        <taxon>Myxococcales</taxon>
        <taxon>Cystobacterineae</taxon>
        <taxon>Archangiaceae</taxon>
        <taxon>Hyalangium</taxon>
    </lineage>
</organism>
<dbReference type="EMBL" id="JMCB01000001">
    <property type="protein sequence ID" value="KFE72165.1"/>
    <property type="molecule type" value="Genomic_DNA"/>
</dbReference>
<gene>
    <name evidence="2" type="ORF">DB31_0426</name>
</gene>
<dbReference type="PANTHER" id="PTHR34610">
    <property type="entry name" value="SSL7007 PROTEIN"/>
    <property type="match status" value="1"/>
</dbReference>
<dbReference type="SUPFAM" id="SSF88723">
    <property type="entry name" value="PIN domain-like"/>
    <property type="match status" value="1"/>
</dbReference>
<dbReference type="Proteomes" id="UP000028725">
    <property type="component" value="Unassembled WGS sequence"/>
</dbReference>
<feature type="domain" description="PIN" evidence="1">
    <location>
        <begin position="21"/>
        <end position="133"/>
    </location>
</feature>
<dbReference type="PATRIC" id="fig|394096.3.peg.423"/>
<dbReference type="NCBIfam" id="TIGR00305">
    <property type="entry name" value="putative toxin-antitoxin system toxin component, PIN family"/>
    <property type="match status" value="1"/>
</dbReference>
<dbReference type="RefSeq" id="WP_240486481.1">
    <property type="nucleotide sequence ID" value="NZ_JMCB01000001.1"/>
</dbReference>
<reference evidence="2 3" key="1">
    <citation type="submission" date="2014-04" db="EMBL/GenBank/DDBJ databases">
        <title>Genome assembly of Hyalangium minutum DSM 14724.</title>
        <authorList>
            <person name="Sharma G."/>
            <person name="Subramanian S."/>
        </authorList>
    </citation>
    <scope>NUCLEOTIDE SEQUENCE [LARGE SCALE GENOMIC DNA]</scope>
    <source>
        <strain evidence="2 3">DSM 14724</strain>
    </source>
</reference>
<dbReference type="PANTHER" id="PTHR34610:SF3">
    <property type="entry name" value="SSL7007 PROTEIN"/>
    <property type="match status" value="1"/>
</dbReference>
<dbReference type="STRING" id="394096.DB31_0426"/>
<proteinExistence type="predicted"/>
<dbReference type="InterPro" id="IPR002850">
    <property type="entry name" value="PIN_toxin-like"/>
</dbReference>
<keyword evidence="3" id="KW-1185">Reference proteome</keyword>
<accession>A0A085WWV2</accession>
<dbReference type="AlphaFoldDB" id="A0A085WWV2"/>
<dbReference type="InterPro" id="IPR002716">
    <property type="entry name" value="PIN_dom"/>
</dbReference>
<evidence type="ECO:0000259" key="1">
    <source>
        <dbReference type="Pfam" id="PF13470"/>
    </source>
</evidence>
<dbReference type="InterPro" id="IPR029060">
    <property type="entry name" value="PIN-like_dom_sf"/>
</dbReference>
<dbReference type="Pfam" id="PF13470">
    <property type="entry name" value="PIN_3"/>
    <property type="match status" value="1"/>
</dbReference>
<comment type="caution">
    <text evidence="2">The sequence shown here is derived from an EMBL/GenBank/DDBJ whole genome shotgun (WGS) entry which is preliminary data.</text>
</comment>
<evidence type="ECO:0000313" key="3">
    <source>
        <dbReference type="Proteomes" id="UP000028725"/>
    </source>
</evidence>
<evidence type="ECO:0000313" key="2">
    <source>
        <dbReference type="EMBL" id="KFE72165.1"/>
    </source>
</evidence>
<protein>
    <submittedName>
        <fullName evidence="2">PIN domain protein</fullName>
    </submittedName>
</protein>